<evidence type="ECO:0000256" key="5">
    <source>
        <dbReference type="ARBA" id="ARBA00022692"/>
    </source>
</evidence>
<dbReference type="InterPro" id="IPR052180">
    <property type="entry name" value="NhaC_Na-H+_Antiporter"/>
</dbReference>
<accession>E2NLT7</accession>
<dbReference type="PANTHER" id="PTHR33451:SF3">
    <property type="entry name" value="MALATE-2H(+)_NA(+)-LACTATE ANTIPORTER"/>
    <property type="match status" value="1"/>
</dbReference>
<dbReference type="Pfam" id="PF03553">
    <property type="entry name" value="Na_H_antiporter"/>
    <property type="match status" value="1"/>
</dbReference>
<name>E2NLT7_9BACE</name>
<reference evidence="11 12" key="1">
    <citation type="submission" date="2008-12" db="EMBL/GenBank/DDBJ databases">
        <authorList>
            <person name="Fulton L."/>
            <person name="Clifton S."/>
            <person name="Fulton B."/>
            <person name="Xu J."/>
            <person name="Minx P."/>
            <person name="Pepin K.H."/>
            <person name="Johnson M."/>
            <person name="Bhonagiri V."/>
            <person name="Nash W.E."/>
            <person name="Mardis E.R."/>
            <person name="Wilson R.K."/>
        </authorList>
    </citation>
    <scope>NUCLEOTIDE SEQUENCE [LARGE SCALE GENOMIC DNA]</scope>
    <source>
        <strain evidence="11 12">DSM 14838</strain>
    </source>
</reference>
<evidence type="ECO:0000256" key="1">
    <source>
        <dbReference type="ARBA" id="ARBA00004651"/>
    </source>
</evidence>
<dbReference type="Proteomes" id="UP000003711">
    <property type="component" value="Unassembled WGS sequence"/>
</dbReference>
<keyword evidence="4" id="KW-1003">Cell membrane</keyword>
<reference evidence="11 12" key="2">
    <citation type="submission" date="2009-01" db="EMBL/GenBank/DDBJ databases">
        <title>Draft genome sequence of Bacteroides cellulosilyticus (DSM 14838).</title>
        <authorList>
            <person name="Sudarsanam P."/>
            <person name="Ley R."/>
            <person name="Guruge J."/>
            <person name="Turnbaugh P.J."/>
            <person name="Mahowald M."/>
            <person name="Liep D."/>
            <person name="Gordon J."/>
        </authorList>
    </citation>
    <scope>NUCLEOTIDE SEQUENCE [LARGE SCALE GENOMIC DNA]</scope>
    <source>
        <strain evidence="11 12">DSM 14838</strain>
    </source>
</reference>
<gene>
    <name evidence="11" type="ORF">BACCELL_05281</name>
</gene>
<dbReference type="PANTHER" id="PTHR33451">
    <property type="entry name" value="MALATE-2H(+)/NA(+)-LACTATE ANTIPORTER"/>
    <property type="match status" value="1"/>
</dbReference>
<evidence type="ECO:0000256" key="4">
    <source>
        <dbReference type="ARBA" id="ARBA00022475"/>
    </source>
</evidence>
<evidence type="ECO:0000256" key="9">
    <source>
        <dbReference type="SAM" id="Phobius"/>
    </source>
</evidence>
<evidence type="ECO:0000256" key="8">
    <source>
        <dbReference type="ARBA" id="ARBA00038435"/>
    </source>
</evidence>
<evidence type="ECO:0000259" key="10">
    <source>
        <dbReference type="Pfam" id="PF03553"/>
    </source>
</evidence>
<evidence type="ECO:0000256" key="6">
    <source>
        <dbReference type="ARBA" id="ARBA00022989"/>
    </source>
</evidence>
<evidence type="ECO:0000256" key="2">
    <source>
        <dbReference type="ARBA" id="ARBA00022448"/>
    </source>
</evidence>
<keyword evidence="3" id="KW-0050">Antiport</keyword>
<dbReference type="GO" id="GO:0005886">
    <property type="term" value="C:plasma membrane"/>
    <property type="evidence" value="ECO:0007669"/>
    <property type="project" value="UniProtKB-SubCell"/>
</dbReference>
<dbReference type="HOGENOM" id="CLU_033405_3_1_10"/>
<comment type="similarity">
    <text evidence="8">Belongs to the NhaC Na(+)/H(+) (TC 2.A.35) antiporter family.</text>
</comment>
<evidence type="ECO:0000313" key="12">
    <source>
        <dbReference type="Proteomes" id="UP000003711"/>
    </source>
</evidence>
<evidence type="ECO:0000256" key="7">
    <source>
        <dbReference type="ARBA" id="ARBA00023136"/>
    </source>
</evidence>
<proteinExistence type="inferred from homology"/>
<dbReference type="EMBL" id="ACCH01000434">
    <property type="protein sequence ID" value="EEF87124.1"/>
    <property type="molecule type" value="Genomic_DNA"/>
</dbReference>
<feature type="transmembrane region" description="Helical" evidence="9">
    <location>
        <begin position="48"/>
        <end position="75"/>
    </location>
</feature>
<dbReference type="AlphaFoldDB" id="E2NLT7"/>
<comment type="subcellular location">
    <subcellularLocation>
        <location evidence="1">Cell membrane</location>
        <topology evidence="1">Multi-pass membrane protein</topology>
    </subcellularLocation>
</comment>
<keyword evidence="2" id="KW-0813">Transport</keyword>
<feature type="transmembrane region" description="Helical" evidence="9">
    <location>
        <begin position="162"/>
        <end position="184"/>
    </location>
</feature>
<sequence length="195" mass="21301">MLREIAGENNIFKGVMMTFYGSTGLDTGNSMLTDLVSTRGMAGMMNTVWLILCAMCFGGAMTASGMLGSITSVFVRFMKGRVSVVASTVCSGLFLNLTTADQYISIILTGNMFRNIYEKKGYENRLLSRTTEDAVTVTSPLIPWNTCGMTQATILNVSTLTYLPYCFFNIISPLMSILVAAIGYKIVKRPVNNPE</sequence>
<feature type="transmembrane region" description="Helical" evidence="9">
    <location>
        <begin position="82"/>
        <end position="104"/>
    </location>
</feature>
<organism evidence="11 12">
    <name type="scientific">Bacteroides cellulosilyticus DSM 14838</name>
    <dbReference type="NCBI Taxonomy" id="537012"/>
    <lineage>
        <taxon>Bacteria</taxon>
        <taxon>Pseudomonadati</taxon>
        <taxon>Bacteroidota</taxon>
        <taxon>Bacteroidia</taxon>
        <taxon>Bacteroidales</taxon>
        <taxon>Bacteroidaceae</taxon>
        <taxon>Bacteroides</taxon>
    </lineage>
</organism>
<dbReference type="InterPro" id="IPR018461">
    <property type="entry name" value="Na/H_Antiport_NhaC-like_C"/>
</dbReference>
<evidence type="ECO:0000313" key="11">
    <source>
        <dbReference type="EMBL" id="EEF87124.1"/>
    </source>
</evidence>
<feature type="domain" description="Na+/H+ antiporter NhaC-like C-terminal" evidence="10">
    <location>
        <begin position="14"/>
        <end position="183"/>
    </location>
</feature>
<comment type="caution">
    <text evidence="11">The sequence shown here is derived from an EMBL/GenBank/DDBJ whole genome shotgun (WGS) entry which is preliminary data.</text>
</comment>
<keyword evidence="5 9" id="KW-0812">Transmembrane</keyword>
<dbReference type="GO" id="GO:0015297">
    <property type="term" value="F:antiporter activity"/>
    <property type="evidence" value="ECO:0007669"/>
    <property type="project" value="UniProtKB-KW"/>
</dbReference>
<evidence type="ECO:0000256" key="3">
    <source>
        <dbReference type="ARBA" id="ARBA00022449"/>
    </source>
</evidence>
<keyword evidence="7 9" id="KW-0472">Membrane</keyword>
<protein>
    <submittedName>
        <fullName evidence="11">Na+/H+ antiporter family protein</fullName>
    </submittedName>
</protein>
<keyword evidence="6 9" id="KW-1133">Transmembrane helix</keyword>